<protein>
    <submittedName>
        <fullName evidence="3">Class I SAM-dependent methyltransferase</fullName>
    </submittedName>
</protein>
<keyword evidence="4" id="KW-1185">Reference proteome</keyword>
<dbReference type="SUPFAM" id="SSF53335">
    <property type="entry name" value="S-adenosyl-L-methionine-dependent methyltransferases"/>
    <property type="match status" value="1"/>
</dbReference>
<dbReference type="InterPro" id="IPR013216">
    <property type="entry name" value="Methyltransf_11"/>
</dbReference>
<sequence length="229" mass="25636">MTNPFTEEQGKAWGPGSFEMVHHLVKACGIRPGMRVLEVGGGSGHIASVLEKHWQVQVMTLEPWTDGSEIQETARRHGVEQQVLPLKLYAQQLPFADNTFDAIISIGSFEMIGEERPQALRELTRVAKPGSRIGIAEPMRQEAPMPAELAQLDEEHKLGFQQCFSTLAWNMELFQAQGLQPAEASYFSEAAVWWKEYAEQADISEAEKTLIRSDRGRWLSLGMVVGEKV</sequence>
<evidence type="ECO:0000313" key="3">
    <source>
        <dbReference type="EMBL" id="MCP8970683.1"/>
    </source>
</evidence>
<dbReference type="RefSeq" id="WP_254760607.1">
    <property type="nucleotide sequence ID" value="NZ_JANCLT010000013.1"/>
</dbReference>
<evidence type="ECO:0000313" key="4">
    <source>
        <dbReference type="Proteomes" id="UP001156102"/>
    </source>
</evidence>
<dbReference type="Gene3D" id="3.40.50.150">
    <property type="entry name" value="Vaccinia Virus protein VP39"/>
    <property type="match status" value="1"/>
</dbReference>
<dbReference type="CDD" id="cd02440">
    <property type="entry name" value="AdoMet_MTases"/>
    <property type="match status" value="1"/>
</dbReference>
<name>A0AA41XBM7_9BACI</name>
<dbReference type="Proteomes" id="UP001156102">
    <property type="component" value="Unassembled WGS sequence"/>
</dbReference>
<comment type="caution">
    <text evidence="3">The sequence shown here is derived from an EMBL/GenBank/DDBJ whole genome shotgun (WGS) entry which is preliminary data.</text>
</comment>
<keyword evidence="1" id="KW-0808">Transferase</keyword>
<gene>
    <name evidence="3" type="ORF">NK662_19385</name>
</gene>
<organism evidence="3 4">
    <name type="scientific">Ectobacillus ponti</name>
    <dbReference type="NCBI Taxonomy" id="2961894"/>
    <lineage>
        <taxon>Bacteria</taxon>
        <taxon>Bacillati</taxon>
        <taxon>Bacillota</taxon>
        <taxon>Bacilli</taxon>
        <taxon>Bacillales</taxon>
        <taxon>Bacillaceae</taxon>
        <taxon>Ectobacillus</taxon>
    </lineage>
</organism>
<dbReference type="Pfam" id="PF08241">
    <property type="entry name" value="Methyltransf_11"/>
    <property type="match status" value="1"/>
</dbReference>
<dbReference type="AlphaFoldDB" id="A0AA41XBM7"/>
<reference evidence="3" key="1">
    <citation type="submission" date="2022-07" db="EMBL/GenBank/DDBJ databases">
        <authorList>
            <person name="Li W.-J."/>
            <person name="Deng Q.-Q."/>
        </authorList>
    </citation>
    <scope>NUCLEOTIDE SEQUENCE</scope>
    <source>
        <strain evidence="3">SYSU M60031</strain>
    </source>
</reference>
<evidence type="ECO:0000259" key="2">
    <source>
        <dbReference type="Pfam" id="PF08241"/>
    </source>
</evidence>
<dbReference type="EMBL" id="JANCLT010000013">
    <property type="protein sequence ID" value="MCP8970683.1"/>
    <property type="molecule type" value="Genomic_DNA"/>
</dbReference>
<dbReference type="GO" id="GO:0008757">
    <property type="term" value="F:S-adenosylmethionine-dependent methyltransferase activity"/>
    <property type="evidence" value="ECO:0007669"/>
    <property type="project" value="InterPro"/>
</dbReference>
<dbReference type="PANTHER" id="PTHR44068:SF11">
    <property type="entry name" value="GERANYL DIPHOSPHATE 2-C-METHYLTRANSFERASE"/>
    <property type="match status" value="1"/>
</dbReference>
<keyword evidence="3" id="KW-0489">Methyltransferase</keyword>
<feature type="domain" description="Methyltransferase type 11" evidence="2">
    <location>
        <begin position="37"/>
        <end position="133"/>
    </location>
</feature>
<dbReference type="InterPro" id="IPR050447">
    <property type="entry name" value="Erg6_SMT_methyltransf"/>
</dbReference>
<accession>A0AA41XBM7</accession>
<dbReference type="InterPro" id="IPR029063">
    <property type="entry name" value="SAM-dependent_MTases_sf"/>
</dbReference>
<evidence type="ECO:0000256" key="1">
    <source>
        <dbReference type="ARBA" id="ARBA00022679"/>
    </source>
</evidence>
<dbReference type="GO" id="GO:0032259">
    <property type="term" value="P:methylation"/>
    <property type="evidence" value="ECO:0007669"/>
    <property type="project" value="UniProtKB-KW"/>
</dbReference>
<dbReference type="PANTHER" id="PTHR44068">
    <property type="entry name" value="ZGC:194242"/>
    <property type="match status" value="1"/>
</dbReference>
<proteinExistence type="predicted"/>